<gene>
    <name evidence="3" type="ORF">SAMEA4029010_CIC11G00000004865</name>
</gene>
<accession>A0A1L0BW73</accession>
<keyword evidence="2" id="KW-0812">Transmembrane</keyword>
<proteinExistence type="predicted"/>
<dbReference type="Proteomes" id="UP000182334">
    <property type="component" value="Chromosome IV"/>
</dbReference>
<evidence type="ECO:0000256" key="2">
    <source>
        <dbReference type="SAM" id="Phobius"/>
    </source>
</evidence>
<feature type="transmembrane region" description="Helical" evidence="2">
    <location>
        <begin position="85"/>
        <end position="106"/>
    </location>
</feature>
<dbReference type="PANTHER" id="PTHR35519:SF2">
    <property type="entry name" value="PH DOMAIN PROTEIN"/>
    <property type="match status" value="1"/>
</dbReference>
<feature type="transmembrane region" description="Helical" evidence="2">
    <location>
        <begin position="126"/>
        <end position="148"/>
    </location>
</feature>
<evidence type="ECO:0000313" key="3">
    <source>
        <dbReference type="EMBL" id="SGZ54594.1"/>
    </source>
</evidence>
<reference evidence="3 4" key="1">
    <citation type="submission" date="2016-10" db="EMBL/GenBank/DDBJ databases">
        <authorList>
            <person name="de Groot N.N."/>
        </authorList>
    </citation>
    <scope>NUCLEOTIDE SEQUENCE [LARGE SCALE GENOMIC DNA]</scope>
    <source>
        <strain evidence="3 4">CBS 141442</strain>
    </source>
</reference>
<protein>
    <submittedName>
        <fullName evidence="3">CIC11C00000004865</fullName>
    </submittedName>
</protein>
<dbReference type="STRING" id="45354.A0A1L0BW73"/>
<evidence type="ECO:0000256" key="1">
    <source>
        <dbReference type="SAM" id="MobiDB-lite"/>
    </source>
</evidence>
<dbReference type="PANTHER" id="PTHR35519">
    <property type="entry name" value="MEMBRANE PROTEINS"/>
    <property type="match status" value="1"/>
</dbReference>
<evidence type="ECO:0000313" key="4">
    <source>
        <dbReference type="Proteomes" id="UP000182334"/>
    </source>
</evidence>
<dbReference type="InterPro" id="IPR025187">
    <property type="entry name" value="DUF4112"/>
</dbReference>
<feature type="compositionally biased region" description="Polar residues" evidence="1">
    <location>
        <begin position="235"/>
        <end position="250"/>
    </location>
</feature>
<dbReference type="EMBL" id="LT635759">
    <property type="protein sequence ID" value="SGZ54594.1"/>
    <property type="molecule type" value="Genomic_DNA"/>
</dbReference>
<feature type="region of interest" description="Disordered" evidence="1">
    <location>
        <begin position="235"/>
        <end position="264"/>
    </location>
</feature>
<dbReference type="Pfam" id="PF13430">
    <property type="entry name" value="DUF4112"/>
    <property type="match status" value="1"/>
</dbReference>
<organism evidence="3 4">
    <name type="scientific">Sungouiella intermedia</name>
    <dbReference type="NCBI Taxonomy" id="45354"/>
    <lineage>
        <taxon>Eukaryota</taxon>
        <taxon>Fungi</taxon>
        <taxon>Dikarya</taxon>
        <taxon>Ascomycota</taxon>
        <taxon>Saccharomycotina</taxon>
        <taxon>Pichiomycetes</taxon>
        <taxon>Metschnikowiaceae</taxon>
        <taxon>Sungouiella</taxon>
    </lineage>
</organism>
<sequence>MSSFIVKWVANRFLKDNQLNKLGVEDPYYEYVPLRHDKNGKVTKHKKVARRVPNGISENDITVLLDVRRQAYRYDMWFSLLGMKFGWSNVVGLVPVAGALISNYWSIRIYLLARKLDDGLPLDIQLIFFFNILVDFLLSLIPFVGDLIEIGYKANLRNFLLLEKHLVRVGEKNLGIIREEDVRPGFINDKVQPFVEETIVPGAKKAGGQIRPFVEETIVPGAKLAGAQIKNLVNRNKQPTTAPTTQSSGAVATATLEKDDDTRSIRSLHEHSRRALTSE</sequence>
<dbReference type="OrthoDB" id="2103474at2759"/>
<name>A0A1L0BW73_9ASCO</name>
<keyword evidence="2" id="KW-0472">Membrane</keyword>
<keyword evidence="2" id="KW-1133">Transmembrane helix</keyword>
<dbReference type="AlphaFoldDB" id="A0A1L0BW73"/>
<keyword evidence="4" id="KW-1185">Reference proteome</keyword>